<feature type="transmembrane region" description="Helical" evidence="7">
    <location>
        <begin position="399"/>
        <end position="425"/>
    </location>
</feature>
<evidence type="ECO:0000313" key="9">
    <source>
        <dbReference type="EMBL" id="SEN66709.1"/>
    </source>
</evidence>
<dbReference type="PRINTS" id="PR01036">
    <property type="entry name" value="TCRTETB"/>
</dbReference>
<keyword evidence="3" id="KW-1003">Cell membrane</keyword>
<dbReference type="RefSeq" id="WP_055502042.1">
    <property type="nucleotide sequence ID" value="NZ_BBZG01000001.1"/>
</dbReference>
<dbReference type="NCBIfam" id="TIGR00711">
    <property type="entry name" value="efflux_EmrB"/>
    <property type="match status" value="1"/>
</dbReference>
<dbReference type="InterPro" id="IPR011701">
    <property type="entry name" value="MFS"/>
</dbReference>
<reference evidence="9 10" key="1">
    <citation type="submission" date="2016-10" db="EMBL/GenBank/DDBJ databases">
        <authorList>
            <person name="de Groot N.N."/>
        </authorList>
    </citation>
    <scope>NUCLEOTIDE SEQUENCE [LARGE SCALE GENOMIC DNA]</scope>
    <source>
        <strain evidence="9 10">DSM 43357</strain>
    </source>
</reference>
<dbReference type="PANTHER" id="PTHR42718">
    <property type="entry name" value="MAJOR FACILITATOR SUPERFAMILY MULTIDRUG TRANSPORTER MFSC"/>
    <property type="match status" value="1"/>
</dbReference>
<feature type="transmembrane region" description="Helical" evidence="7">
    <location>
        <begin position="355"/>
        <end position="378"/>
    </location>
</feature>
<feature type="transmembrane region" description="Helical" evidence="7">
    <location>
        <begin position="161"/>
        <end position="182"/>
    </location>
</feature>
<accession>A0A1H8IEN6</accession>
<keyword evidence="2" id="KW-0813">Transport</keyword>
<evidence type="ECO:0000313" key="10">
    <source>
        <dbReference type="Proteomes" id="UP000198953"/>
    </source>
</evidence>
<feature type="transmembrane region" description="Helical" evidence="7">
    <location>
        <begin position="97"/>
        <end position="119"/>
    </location>
</feature>
<evidence type="ECO:0000256" key="5">
    <source>
        <dbReference type="ARBA" id="ARBA00022989"/>
    </source>
</evidence>
<feature type="transmembrane region" description="Helical" evidence="7">
    <location>
        <begin position="71"/>
        <end position="91"/>
    </location>
</feature>
<evidence type="ECO:0000256" key="7">
    <source>
        <dbReference type="SAM" id="Phobius"/>
    </source>
</evidence>
<dbReference type="STRING" id="46177.SAMN05660976_08028"/>
<dbReference type="Gene3D" id="1.20.1720.10">
    <property type="entry name" value="Multidrug resistance protein D"/>
    <property type="match status" value="1"/>
</dbReference>
<keyword evidence="4 7" id="KW-0812">Transmembrane</keyword>
<feature type="transmembrane region" description="Helical" evidence="7">
    <location>
        <begin position="217"/>
        <end position="240"/>
    </location>
</feature>
<evidence type="ECO:0000256" key="2">
    <source>
        <dbReference type="ARBA" id="ARBA00022448"/>
    </source>
</evidence>
<feature type="transmembrane region" description="Helical" evidence="7">
    <location>
        <begin position="194"/>
        <end position="211"/>
    </location>
</feature>
<dbReference type="InterPro" id="IPR004638">
    <property type="entry name" value="EmrB-like"/>
</dbReference>
<comment type="subcellular location">
    <subcellularLocation>
        <location evidence="1">Cell membrane</location>
        <topology evidence="1">Multi-pass membrane protein</topology>
    </subcellularLocation>
</comment>
<dbReference type="AlphaFoldDB" id="A0A1H8IEN6"/>
<feature type="transmembrane region" description="Helical" evidence="7">
    <location>
        <begin position="261"/>
        <end position="283"/>
    </location>
</feature>
<dbReference type="GO" id="GO:0005886">
    <property type="term" value="C:plasma membrane"/>
    <property type="evidence" value="ECO:0007669"/>
    <property type="project" value="UniProtKB-SubCell"/>
</dbReference>
<sequence length="485" mass="49163">MRRWWPLTAVCLGSFMLIVDTTVVTVALPDIAGDVHASLGAMQWVMNIYTLALGVLTLSAGSIGDLFGHRAVYAGSVALFALASLACGLAANESVLIAARGVQGIGGAAMFVTSVALLGTHYSDKARGVAIGVWSAVVGAAAAVGPVFGGLLIQYLGWRAIFFINLPLSLVTLALTLAFVTATPRRAGATVDGPGILAFGVCSGLLTYALISAGDEGFARAQVIVLLAASAVALVAFVLIERRRRQPMLDLGLFRSRSFSSLMFCVTASAWAFACLVFTSVWLQSLLGLSPLQSGAVLLPLAVTSFLVSTFVGRVLHKVSPRVTIGLSLFLLAVGSALVSLMLRPDSGWQALLPGLAIIGAGVGIGIPAGGAAVLASVPPERAGMGSGTMASFRQLGQSLGVAVLGLVFQAGSGAWGGGGIGASVESVAKGVRPIELVQAGASGLSRVYVVSAVVAAVGFVLAVSFIRKPPAVAPAEPVPAASAK</sequence>
<keyword evidence="10" id="KW-1185">Reference proteome</keyword>
<protein>
    <submittedName>
        <fullName evidence="9">Drug resistance transporter, EmrB/QacA subfamily</fullName>
    </submittedName>
</protein>
<dbReference type="InterPro" id="IPR020846">
    <property type="entry name" value="MFS_dom"/>
</dbReference>
<feature type="domain" description="Major facilitator superfamily (MFS) profile" evidence="8">
    <location>
        <begin position="6"/>
        <end position="471"/>
    </location>
</feature>
<feature type="transmembrane region" description="Helical" evidence="7">
    <location>
        <begin position="445"/>
        <end position="467"/>
    </location>
</feature>
<proteinExistence type="predicted"/>
<feature type="transmembrane region" description="Helical" evidence="7">
    <location>
        <begin position="131"/>
        <end position="155"/>
    </location>
</feature>
<evidence type="ECO:0000256" key="3">
    <source>
        <dbReference type="ARBA" id="ARBA00022475"/>
    </source>
</evidence>
<dbReference type="GO" id="GO:0022857">
    <property type="term" value="F:transmembrane transporter activity"/>
    <property type="evidence" value="ECO:0007669"/>
    <property type="project" value="InterPro"/>
</dbReference>
<dbReference type="Pfam" id="PF07690">
    <property type="entry name" value="MFS_1"/>
    <property type="match status" value="1"/>
</dbReference>
<dbReference type="EMBL" id="FOBF01000032">
    <property type="protein sequence ID" value="SEN66709.1"/>
    <property type="molecule type" value="Genomic_DNA"/>
</dbReference>
<keyword evidence="6 7" id="KW-0472">Membrane</keyword>
<feature type="transmembrane region" description="Helical" evidence="7">
    <location>
        <begin position="295"/>
        <end position="316"/>
    </location>
</feature>
<name>A0A1H8IEN6_9ACTN</name>
<dbReference type="PANTHER" id="PTHR42718:SF49">
    <property type="entry name" value="EXPORT PROTEIN"/>
    <property type="match status" value="1"/>
</dbReference>
<dbReference type="SUPFAM" id="SSF103473">
    <property type="entry name" value="MFS general substrate transporter"/>
    <property type="match status" value="1"/>
</dbReference>
<evidence type="ECO:0000259" key="8">
    <source>
        <dbReference type="PROSITE" id="PS50850"/>
    </source>
</evidence>
<dbReference type="InterPro" id="IPR036259">
    <property type="entry name" value="MFS_trans_sf"/>
</dbReference>
<keyword evidence="5 7" id="KW-1133">Transmembrane helix</keyword>
<evidence type="ECO:0000256" key="4">
    <source>
        <dbReference type="ARBA" id="ARBA00022692"/>
    </source>
</evidence>
<dbReference type="CDD" id="cd17321">
    <property type="entry name" value="MFS_MMR_MDR_like"/>
    <property type="match status" value="1"/>
</dbReference>
<gene>
    <name evidence="9" type="ORF">SAMN05660976_08028</name>
</gene>
<feature type="transmembrane region" description="Helical" evidence="7">
    <location>
        <begin position="323"/>
        <end position="343"/>
    </location>
</feature>
<evidence type="ECO:0000256" key="1">
    <source>
        <dbReference type="ARBA" id="ARBA00004651"/>
    </source>
</evidence>
<dbReference type="Proteomes" id="UP000198953">
    <property type="component" value="Unassembled WGS sequence"/>
</dbReference>
<dbReference type="Gene3D" id="1.20.1250.20">
    <property type="entry name" value="MFS general substrate transporter like domains"/>
    <property type="match status" value="1"/>
</dbReference>
<dbReference type="PROSITE" id="PS50850">
    <property type="entry name" value="MFS"/>
    <property type="match status" value="1"/>
</dbReference>
<organism evidence="9 10">
    <name type="scientific">Nonomuraea pusilla</name>
    <dbReference type="NCBI Taxonomy" id="46177"/>
    <lineage>
        <taxon>Bacteria</taxon>
        <taxon>Bacillati</taxon>
        <taxon>Actinomycetota</taxon>
        <taxon>Actinomycetes</taxon>
        <taxon>Streptosporangiales</taxon>
        <taxon>Streptosporangiaceae</taxon>
        <taxon>Nonomuraea</taxon>
    </lineage>
</organism>
<feature type="transmembrane region" description="Helical" evidence="7">
    <location>
        <begin position="41"/>
        <end position="59"/>
    </location>
</feature>
<evidence type="ECO:0000256" key="6">
    <source>
        <dbReference type="ARBA" id="ARBA00023136"/>
    </source>
</evidence>